<feature type="transmembrane region" description="Helical" evidence="1">
    <location>
        <begin position="57"/>
        <end position="76"/>
    </location>
</feature>
<organism evidence="2 3">
    <name type="scientific">Haloferula sargassicola</name>
    <dbReference type="NCBI Taxonomy" id="490096"/>
    <lineage>
        <taxon>Bacteria</taxon>
        <taxon>Pseudomonadati</taxon>
        <taxon>Verrucomicrobiota</taxon>
        <taxon>Verrucomicrobiia</taxon>
        <taxon>Verrucomicrobiales</taxon>
        <taxon>Verrucomicrobiaceae</taxon>
        <taxon>Haloferula</taxon>
    </lineage>
</organism>
<dbReference type="RefSeq" id="WP_353566851.1">
    <property type="nucleotide sequence ID" value="NZ_BAABRI010000009.1"/>
</dbReference>
<keyword evidence="3" id="KW-1185">Reference proteome</keyword>
<evidence type="ECO:0000256" key="1">
    <source>
        <dbReference type="SAM" id="Phobius"/>
    </source>
</evidence>
<evidence type="ECO:0008006" key="4">
    <source>
        <dbReference type="Google" id="ProtNLM"/>
    </source>
</evidence>
<reference evidence="2 3" key="1">
    <citation type="submission" date="2024-02" db="EMBL/GenBank/DDBJ databases">
        <title>Haloferula sargassicola NBRC 104335.</title>
        <authorList>
            <person name="Ichikawa N."/>
            <person name="Katano-Makiyama Y."/>
            <person name="Hidaka K."/>
        </authorList>
    </citation>
    <scope>NUCLEOTIDE SEQUENCE [LARGE SCALE GENOMIC DNA]</scope>
    <source>
        <strain evidence="2 3">NBRC 104335</strain>
    </source>
</reference>
<comment type="caution">
    <text evidence="2">The sequence shown here is derived from an EMBL/GenBank/DDBJ whole genome shotgun (WGS) entry which is preliminary data.</text>
</comment>
<feature type="transmembrane region" description="Helical" evidence="1">
    <location>
        <begin position="6"/>
        <end position="26"/>
    </location>
</feature>
<dbReference type="InterPro" id="IPR025962">
    <property type="entry name" value="SdpI/YhfL"/>
</dbReference>
<feature type="transmembrane region" description="Helical" evidence="1">
    <location>
        <begin position="88"/>
        <end position="109"/>
    </location>
</feature>
<keyword evidence="1" id="KW-0812">Transmembrane</keyword>
<protein>
    <recommendedName>
        <fullName evidence="4">SdpI family protein</fullName>
    </recommendedName>
</protein>
<name>A0ABP9UMD5_9BACT</name>
<evidence type="ECO:0000313" key="2">
    <source>
        <dbReference type="EMBL" id="GAA5482720.1"/>
    </source>
</evidence>
<gene>
    <name evidence="2" type="ORF">Hsar01_01943</name>
</gene>
<keyword evidence="1" id="KW-1133">Transmembrane helix</keyword>
<dbReference type="Pfam" id="PF13630">
    <property type="entry name" value="SdpI"/>
    <property type="match status" value="1"/>
</dbReference>
<evidence type="ECO:0000313" key="3">
    <source>
        <dbReference type="Proteomes" id="UP001476282"/>
    </source>
</evidence>
<dbReference type="EMBL" id="BAABRI010000009">
    <property type="protein sequence ID" value="GAA5482720.1"/>
    <property type="molecule type" value="Genomic_DNA"/>
</dbReference>
<keyword evidence="1" id="KW-0472">Membrane</keyword>
<dbReference type="Proteomes" id="UP001476282">
    <property type="component" value="Unassembled WGS sequence"/>
</dbReference>
<accession>A0ABP9UMD5</accession>
<proteinExistence type="predicted"/>
<sequence>MSLSSHAWIFLGAGLLVALVAVPLILKKVPMNRWYGVRFPQSYRSDRLWYEINRHGGGYLLGTSLAWMTYGVCGLVEPGIWNENAPRYAFFGMVVMVVSTVAGTIASYLKARQLASSAIE</sequence>